<sequence>MTVETGGLGFTYVNVLLFGLAVFLLMGVISFIKQGLKIAALIVLALAALAAAGGVMWL</sequence>
<gene>
    <name evidence="2" type="ORF">GCM10010411_10440</name>
</gene>
<accession>A0ABN3PE61</accession>
<evidence type="ECO:0000313" key="2">
    <source>
        <dbReference type="EMBL" id="GAA2579797.1"/>
    </source>
</evidence>
<reference evidence="2 3" key="1">
    <citation type="journal article" date="2019" name="Int. J. Syst. Evol. Microbiol.">
        <title>The Global Catalogue of Microorganisms (GCM) 10K type strain sequencing project: providing services to taxonomists for standard genome sequencing and annotation.</title>
        <authorList>
            <consortium name="The Broad Institute Genomics Platform"/>
            <consortium name="The Broad Institute Genome Sequencing Center for Infectious Disease"/>
            <person name="Wu L."/>
            <person name="Ma J."/>
        </authorList>
    </citation>
    <scope>NUCLEOTIDE SEQUENCE [LARGE SCALE GENOMIC DNA]</scope>
    <source>
        <strain evidence="2 3">JCM 6833</strain>
    </source>
</reference>
<keyword evidence="3" id="KW-1185">Reference proteome</keyword>
<proteinExistence type="predicted"/>
<keyword evidence="1" id="KW-1133">Transmembrane helix</keyword>
<keyword evidence="1" id="KW-0812">Transmembrane</keyword>
<keyword evidence="1" id="KW-0472">Membrane</keyword>
<feature type="transmembrane region" description="Helical" evidence="1">
    <location>
        <begin position="12"/>
        <end position="31"/>
    </location>
</feature>
<dbReference type="RefSeq" id="WP_344538126.1">
    <property type="nucleotide sequence ID" value="NZ_BAAATD010000001.1"/>
</dbReference>
<dbReference type="EMBL" id="BAAATD010000001">
    <property type="protein sequence ID" value="GAA2579797.1"/>
    <property type="molecule type" value="Genomic_DNA"/>
</dbReference>
<protein>
    <submittedName>
        <fullName evidence="2">Uncharacterized protein</fullName>
    </submittedName>
</protein>
<evidence type="ECO:0000313" key="3">
    <source>
        <dbReference type="Proteomes" id="UP001501509"/>
    </source>
</evidence>
<dbReference type="Proteomes" id="UP001501509">
    <property type="component" value="Unassembled WGS sequence"/>
</dbReference>
<name>A0ABN3PE61_9ACTN</name>
<organism evidence="2 3">
    <name type="scientific">Actinomadura fulvescens</name>
    <dbReference type="NCBI Taxonomy" id="46160"/>
    <lineage>
        <taxon>Bacteria</taxon>
        <taxon>Bacillati</taxon>
        <taxon>Actinomycetota</taxon>
        <taxon>Actinomycetes</taxon>
        <taxon>Streptosporangiales</taxon>
        <taxon>Thermomonosporaceae</taxon>
        <taxon>Actinomadura</taxon>
    </lineage>
</organism>
<comment type="caution">
    <text evidence="2">The sequence shown here is derived from an EMBL/GenBank/DDBJ whole genome shotgun (WGS) entry which is preliminary data.</text>
</comment>
<evidence type="ECO:0000256" key="1">
    <source>
        <dbReference type="SAM" id="Phobius"/>
    </source>
</evidence>
<feature type="transmembrane region" description="Helical" evidence="1">
    <location>
        <begin position="38"/>
        <end position="57"/>
    </location>
</feature>